<reference evidence="5 6" key="1">
    <citation type="submission" date="2016-03" db="EMBL/GenBank/DDBJ databases">
        <title>Niastella vici sp. nov., isolated from farmland soil.</title>
        <authorList>
            <person name="Chen L."/>
            <person name="Wang D."/>
            <person name="Yang S."/>
            <person name="Wang G."/>
        </authorList>
    </citation>
    <scope>NUCLEOTIDE SEQUENCE [LARGE SCALE GENOMIC DNA]</scope>
    <source>
        <strain evidence="5 6">DJ57</strain>
    </source>
</reference>
<dbReference type="SUPFAM" id="SSF50939">
    <property type="entry name" value="Sialidases"/>
    <property type="match status" value="1"/>
</dbReference>
<organism evidence="5 6">
    <name type="scientific">Niastella vici</name>
    <dbReference type="NCBI Taxonomy" id="1703345"/>
    <lineage>
        <taxon>Bacteria</taxon>
        <taxon>Pseudomonadati</taxon>
        <taxon>Bacteroidota</taxon>
        <taxon>Chitinophagia</taxon>
        <taxon>Chitinophagales</taxon>
        <taxon>Chitinophagaceae</taxon>
        <taxon>Niastella</taxon>
    </lineage>
</organism>
<dbReference type="GO" id="GO:0016798">
    <property type="term" value="F:hydrolase activity, acting on glycosyl bonds"/>
    <property type="evidence" value="ECO:0007669"/>
    <property type="project" value="UniProtKB-KW"/>
</dbReference>
<protein>
    <submittedName>
        <fullName evidence="5">Six-hairpin glycosidase</fullName>
    </submittedName>
</protein>
<dbReference type="Pfam" id="PF22585">
    <property type="entry name" value="Sialidase-like_CBM"/>
    <property type="match status" value="1"/>
</dbReference>
<dbReference type="InterPro" id="IPR036278">
    <property type="entry name" value="Sialidase_sf"/>
</dbReference>
<evidence type="ECO:0000259" key="4">
    <source>
        <dbReference type="Pfam" id="PF24067"/>
    </source>
</evidence>
<feature type="domain" description="BT-1020-like N-terminal beta-propeller" evidence="4">
    <location>
        <begin position="24"/>
        <end position="257"/>
    </location>
</feature>
<keyword evidence="5" id="KW-0378">Hydrolase</keyword>
<feature type="chain" id="PRO_5013206916" evidence="1">
    <location>
        <begin position="23"/>
        <end position="616"/>
    </location>
</feature>
<dbReference type="Pfam" id="PF13088">
    <property type="entry name" value="BNR_2"/>
    <property type="match status" value="1"/>
</dbReference>
<dbReference type="Proteomes" id="UP000192796">
    <property type="component" value="Unassembled WGS sequence"/>
</dbReference>
<dbReference type="OrthoDB" id="177453at2"/>
<keyword evidence="6" id="KW-1185">Reference proteome</keyword>
<name>A0A1V9G6X7_9BACT</name>
<feature type="domain" description="Sialidase" evidence="2">
    <location>
        <begin position="280"/>
        <end position="350"/>
    </location>
</feature>
<feature type="signal peptide" evidence="1">
    <location>
        <begin position="1"/>
        <end position="22"/>
    </location>
</feature>
<dbReference type="InterPro" id="IPR011040">
    <property type="entry name" value="Sialidase"/>
</dbReference>
<dbReference type="InterPro" id="IPR054490">
    <property type="entry name" value="BT_1020-like_b-sandwich_1"/>
</dbReference>
<evidence type="ECO:0000259" key="3">
    <source>
        <dbReference type="Pfam" id="PF22585"/>
    </source>
</evidence>
<gene>
    <name evidence="5" type="ORF">A3860_12995</name>
</gene>
<sequence length="616" mass="69348">MNCIYKISIATFIVLSSLQLTAQDTVRYIGTTLSNVDYHHGQLSPAVGVHNIQVMRANRDIKDSTTGFGWTYNHQPLLTYWNNTFYLEYLSNPVGEHVPPGQSLLMTSKDGYHWTAPKISFPIYKIPDGTTKEGYNGVANNLSAVMHQRMGFYISTKNRLLMLGYYGLVLGPHDDPNDGNGIGRVVREIYKDGTLGPIYFIRYNHAFNEKNTAYPFFEKSRDKGFVEACKEVLGNSLLVLQWIEEADRNDPLLTLHNDNYKAFNFYQLPDGRTVGLWKLALTSISTDKGKSWLYNPVRAPHFVNSNAKIWGQRTSDGKYLTVYNPSEFRWPLALSVSDDGLNYKNLLLVNGDITSMRYGGNYKSYGPQYVRGLEAGAQSPDGNCWVSYSMNKEDIWVTNIPIPVKDKVDQDVNDDFTTLPAASALKEWNIYSPLWAPVAIEKGADGTQVLAIKDKDPFDYGKAEHVLPAAQKMKATFTVIPQQNDHGNLHIEFQDAKGNAGIRLVFDSTGTLIVKAGYRNRNIIKYEAGKQYEITVSLNTTNRFYTVTVNGKQEGGNQIFFAPIENVQRITFRTGDIRRFPDADTPTDQMYDLANPGVQAKPAAYCIKSLKTKKEL</sequence>
<keyword evidence="5" id="KW-0326">Glycosidase</keyword>
<keyword evidence="1" id="KW-0732">Signal</keyword>
<accession>A0A1V9G6X7</accession>
<dbReference type="STRING" id="1703345.A3860_12995"/>
<comment type="caution">
    <text evidence="5">The sequence shown here is derived from an EMBL/GenBank/DDBJ whole genome shotgun (WGS) entry which is preliminary data.</text>
</comment>
<evidence type="ECO:0000313" key="5">
    <source>
        <dbReference type="EMBL" id="OQP66405.1"/>
    </source>
</evidence>
<dbReference type="EMBL" id="LVYD01000002">
    <property type="protein sequence ID" value="OQP66405.1"/>
    <property type="molecule type" value="Genomic_DNA"/>
</dbReference>
<evidence type="ECO:0000259" key="2">
    <source>
        <dbReference type="Pfam" id="PF13088"/>
    </source>
</evidence>
<proteinExistence type="predicted"/>
<feature type="domain" description="BT-1020-like structural beta-sandwich" evidence="3">
    <location>
        <begin position="428"/>
        <end position="589"/>
    </location>
</feature>
<dbReference type="AlphaFoldDB" id="A0A1V9G6X7"/>
<dbReference type="Pfam" id="PF24067">
    <property type="entry name" value="Beta-prop_BT_1020"/>
    <property type="match status" value="1"/>
</dbReference>
<dbReference type="InterPro" id="IPR056425">
    <property type="entry name" value="Beta-prop_BT_1020"/>
</dbReference>
<evidence type="ECO:0000256" key="1">
    <source>
        <dbReference type="SAM" id="SignalP"/>
    </source>
</evidence>
<dbReference type="RefSeq" id="WP_081145347.1">
    <property type="nucleotide sequence ID" value="NZ_LVYD01000002.1"/>
</dbReference>
<evidence type="ECO:0000313" key="6">
    <source>
        <dbReference type="Proteomes" id="UP000192796"/>
    </source>
</evidence>